<gene>
    <name evidence="1" type="ORF">BST17_24835</name>
</gene>
<proteinExistence type="predicted"/>
<protein>
    <submittedName>
        <fullName evidence="1">Uncharacterized protein</fullName>
    </submittedName>
</protein>
<dbReference type="Proteomes" id="UP000192366">
    <property type="component" value="Unassembled WGS sequence"/>
</dbReference>
<dbReference type="AlphaFoldDB" id="A0A1W9YQ63"/>
<comment type="caution">
    <text evidence="1">The sequence shown here is derived from an EMBL/GenBank/DDBJ whole genome shotgun (WGS) entry which is preliminary data.</text>
</comment>
<evidence type="ECO:0000313" key="1">
    <source>
        <dbReference type="EMBL" id="ORA02139.1"/>
    </source>
</evidence>
<sequence length="166" mass="19253">MATMSVTEFYGNRTWADTEGDISPHQNGLATSLRIPILTSAFPRWNYITGIVVCDGVVDQCVMPTDDEIRLLRDHLDLYNRYYRQAFLDAMRDFAPYDIDGGANLGYYMKRPDSGWCYRKRTWQLGARWWPSPIHWQTNGGRGFQPPLPLSHVLTRNFRGWGRLCT</sequence>
<reference evidence="1 2" key="1">
    <citation type="submission" date="2017-02" db="EMBL/GenBank/DDBJ databases">
        <title>The new phylogeny of genus Mycobacterium.</title>
        <authorList>
            <person name="Tortoli E."/>
            <person name="Trovato A."/>
            <person name="Cirillo D.M."/>
        </authorList>
    </citation>
    <scope>NUCLEOTIDE SEQUENCE [LARGE SCALE GENOMIC DNA]</scope>
    <source>
        <strain evidence="1 2">DSM 45578</strain>
    </source>
</reference>
<organism evidence="1 2">
    <name type="scientific">Mycolicibacterium bacteremicum</name>
    <name type="common">Mycobacterium bacteremicum</name>
    <dbReference type="NCBI Taxonomy" id="564198"/>
    <lineage>
        <taxon>Bacteria</taxon>
        <taxon>Bacillati</taxon>
        <taxon>Actinomycetota</taxon>
        <taxon>Actinomycetes</taxon>
        <taxon>Mycobacteriales</taxon>
        <taxon>Mycobacteriaceae</taxon>
        <taxon>Mycolicibacterium</taxon>
    </lineage>
</organism>
<dbReference type="EMBL" id="MVHJ01000033">
    <property type="protein sequence ID" value="ORA02139.1"/>
    <property type="molecule type" value="Genomic_DNA"/>
</dbReference>
<accession>A0A1W9YQ63</accession>
<dbReference type="STRING" id="564198.BST17_24835"/>
<keyword evidence="2" id="KW-1185">Reference proteome</keyword>
<name>A0A1W9YQ63_MYCBA</name>
<evidence type="ECO:0000313" key="2">
    <source>
        <dbReference type="Proteomes" id="UP000192366"/>
    </source>
</evidence>